<feature type="binding site" evidence="8">
    <location>
        <position position="64"/>
    </location>
    <ligand>
        <name>beta-alanine</name>
        <dbReference type="ChEBI" id="CHEBI:57966"/>
    </ligand>
</feature>
<dbReference type="Gene3D" id="3.30.1300.10">
    <property type="entry name" value="Pantoate-beta-alanine ligase, C-terminal domain"/>
    <property type="match status" value="1"/>
</dbReference>
<comment type="subunit">
    <text evidence="8">Homodimer.</text>
</comment>
<keyword evidence="5 8" id="KW-0547">Nucleotide-binding</keyword>
<feature type="binding site" evidence="8">
    <location>
        <position position="156"/>
    </location>
    <ligand>
        <name>(R)-pantoate</name>
        <dbReference type="ChEBI" id="CHEBI:15980"/>
    </ligand>
</feature>
<evidence type="ECO:0000256" key="5">
    <source>
        <dbReference type="ARBA" id="ARBA00022741"/>
    </source>
</evidence>
<comment type="subcellular location">
    <subcellularLocation>
        <location evidence="8">Cytoplasm</location>
    </subcellularLocation>
</comment>
<evidence type="ECO:0000256" key="3">
    <source>
        <dbReference type="ARBA" id="ARBA00022598"/>
    </source>
</evidence>
<keyword evidence="8" id="KW-0963">Cytoplasm</keyword>
<dbReference type="PANTHER" id="PTHR21299">
    <property type="entry name" value="CYTIDYLATE KINASE/PANTOATE-BETA-ALANINE LIGASE"/>
    <property type="match status" value="1"/>
</dbReference>
<evidence type="ECO:0000256" key="2">
    <source>
        <dbReference type="ARBA" id="ARBA00009256"/>
    </source>
</evidence>
<name>A0A2W7QAV7_9RHOB</name>
<evidence type="ECO:0000256" key="1">
    <source>
        <dbReference type="ARBA" id="ARBA00004990"/>
    </source>
</evidence>
<feature type="binding site" evidence="8">
    <location>
        <position position="179"/>
    </location>
    <ligand>
        <name>ATP</name>
        <dbReference type="ChEBI" id="CHEBI:30616"/>
    </ligand>
</feature>
<dbReference type="RefSeq" id="WP_071468021.1">
    <property type="nucleotide sequence ID" value="NZ_MEHT01000001.1"/>
</dbReference>
<dbReference type="GO" id="GO:0005524">
    <property type="term" value="F:ATP binding"/>
    <property type="evidence" value="ECO:0007669"/>
    <property type="project" value="UniProtKB-KW"/>
</dbReference>
<evidence type="ECO:0000313" key="9">
    <source>
        <dbReference type="EMBL" id="PZX45784.1"/>
    </source>
</evidence>
<keyword evidence="4 8" id="KW-0566">Pantothenate biosynthesis</keyword>
<dbReference type="HAMAP" id="MF_00158">
    <property type="entry name" value="PanC"/>
    <property type="match status" value="1"/>
</dbReference>
<evidence type="ECO:0000256" key="8">
    <source>
        <dbReference type="HAMAP-Rule" id="MF_00158"/>
    </source>
</evidence>
<dbReference type="Proteomes" id="UP000249364">
    <property type="component" value="Unassembled WGS sequence"/>
</dbReference>
<dbReference type="OrthoDB" id="9773087at2"/>
<keyword evidence="3 8" id="KW-0436">Ligase</keyword>
<feature type="binding site" evidence="8">
    <location>
        <begin position="150"/>
        <end position="153"/>
    </location>
    <ligand>
        <name>ATP</name>
        <dbReference type="ChEBI" id="CHEBI:30616"/>
    </ligand>
</feature>
<accession>A0A2W7QAV7</accession>
<dbReference type="NCBIfam" id="TIGR00018">
    <property type="entry name" value="panC"/>
    <property type="match status" value="1"/>
</dbReference>
<dbReference type="InterPro" id="IPR042176">
    <property type="entry name" value="Pantoate_ligase_C"/>
</dbReference>
<feature type="binding site" evidence="8">
    <location>
        <begin position="187"/>
        <end position="190"/>
    </location>
    <ligand>
        <name>ATP</name>
        <dbReference type="ChEBI" id="CHEBI:30616"/>
    </ligand>
</feature>
<reference evidence="9 10" key="1">
    <citation type="submission" date="2018-06" db="EMBL/GenBank/DDBJ databases">
        <title>Genomic Encyclopedia of Archaeal and Bacterial Type Strains, Phase II (KMG-II): from individual species to whole genera.</title>
        <authorList>
            <person name="Goeker M."/>
        </authorList>
    </citation>
    <scope>NUCLEOTIDE SEQUENCE [LARGE SCALE GENOMIC DNA]</scope>
    <source>
        <strain evidence="9 10">DSM 13087</strain>
    </source>
</reference>
<dbReference type="Pfam" id="PF02569">
    <property type="entry name" value="Pantoate_ligase"/>
    <property type="match status" value="1"/>
</dbReference>
<proteinExistence type="inferred from homology"/>
<comment type="pathway">
    <text evidence="1 8">Cofactor biosynthesis; (R)-pantothenate biosynthesis; (R)-pantothenate from (R)-pantoate and beta-alanine: step 1/1.</text>
</comment>
<dbReference type="GO" id="GO:0015940">
    <property type="term" value="P:pantothenate biosynthetic process"/>
    <property type="evidence" value="ECO:0007669"/>
    <property type="project" value="UniProtKB-UniRule"/>
</dbReference>
<comment type="similarity">
    <text evidence="2 8">Belongs to the pantothenate synthetase family.</text>
</comment>
<keyword evidence="6 8" id="KW-0067">ATP-binding</keyword>
<evidence type="ECO:0000256" key="7">
    <source>
        <dbReference type="ARBA" id="ARBA00048258"/>
    </source>
</evidence>
<protein>
    <recommendedName>
        <fullName evidence="8">Pantothenate synthetase</fullName>
        <shortName evidence="8">PS</shortName>
        <ecNumber evidence="8">6.3.2.1</ecNumber>
    </recommendedName>
    <alternativeName>
        <fullName evidence="8">Pantoate--beta-alanine ligase</fullName>
    </alternativeName>
    <alternativeName>
        <fullName evidence="8">Pantoate-activating enzyme</fullName>
    </alternativeName>
</protein>
<feature type="binding site" evidence="8">
    <location>
        <begin position="30"/>
        <end position="37"/>
    </location>
    <ligand>
        <name>ATP</name>
        <dbReference type="ChEBI" id="CHEBI:30616"/>
    </ligand>
</feature>
<dbReference type="EC" id="6.3.2.1" evidence="8"/>
<dbReference type="AlphaFoldDB" id="A0A2W7QAV7"/>
<evidence type="ECO:0000256" key="6">
    <source>
        <dbReference type="ARBA" id="ARBA00022840"/>
    </source>
</evidence>
<feature type="binding site" evidence="8">
    <location>
        <position position="64"/>
    </location>
    <ligand>
        <name>(R)-pantoate</name>
        <dbReference type="ChEBI" id="CHEBI:15980"/>
    </ligand>
</feature>
<organism evidence="9 10">
    <name type="scientific">Roseinatronobacter thiooxidans</name>
    <dbReference type="NCBI Taxonomy" id="121821"/>
    <lineage>
        <taxon>Bacteria</taxon>
        <taxon>Pseudomonadati</taxon>
        <taxon>Pseudomonadota</taxon>
        <taxon>Alphaproteobacteria</taxon>
        <taxon>Rhodobacterales</taxon>
        <taxon>Paracoccaceae</taxon>
        <taxon>Roseinatronobacter</taxon>
    </lineage>
</organism>
<feature type="active site" description="Proton donor" evidence="8">
    <location>
        <position position="37"/>
    </location>
</feature>
<dbReference type="EMBL" id="QKZQ01000005">
    <property type="protein sequence ID" value="PZX45784.1"/>
    <property type="molecule type" value="Genomic_DNA"/>
</dbReference>
<comment type="miscellaneous">
    <text evidence="8">The reaction proceeds by a bi uni uni bi ping pong mechanism.</text>
</comment>
<dbReference type="STRING" id="121821.GCA_001870675_00134"/>
<dbReference type="GO" id="GO:0004592">
    <property type="term" value="F:pantoate-beta-alanine ligase activity"/>
    <property type="evidence" value="ECO:0007669"/>
    <property type="project" value="UniProtKB-UniRule"/>
</dbReference>
<dbReference type="Gene3D" id="3.40.50.620">
    <property type="entry name" value="HUPs"/>
    <property type="match status" value="1"/>
</dbReference>
<dbReference type="PANTHER" id="PTHR21299:SF1">
    <property type="entry name" value="PANTOATE--BETA-ALANINE LIGASE"/>
    <property type="match status" value="1"/>
</dbReference>
<comment type="catalytic activity">
    <reaction evidence="7 8">
        <text>(R)-pantoate + beta-alanine + ATP = (R)-pantothenate + AMP + diphosphate + H(+)</text>
        <dbReference type="Rhea" id="RHEA:10912"/>
        <dbReference type="ChEBI" id="CHEBI:15378"/>
        <dbReference type="ChEBI" id="CHEBI:15980"/>
        <dbReference type="ChEBI" id="CHEBI:29032"/>
        <dbReference type="ChEBI" id="CHEBI:30616"/>
        <dbReference type="ChEBI" id="CHEBI:33019"/>
        <dbReference type="ChEBI" id="CHEBI:57966"/>
        <dbReference type="ChEBI" id="CHEBI:456215"/>
        <dbReference type="EC" id="6.3.2.1"/>
    </reaction>
</comment>
<comment type="function">
    <text evidence="8">Catalyzes the condensation of pantoate with beta-alanine in an ATP-dependent reaction via a pantoyl-adenylate intermediate.</text>
</comment>
<dbReference type="InterPro" id="IPR014729">
    <property type="entry name" value="Rossmann-like_a/b/a_fold"/>
</dbReference>
<keyword evidence="10" id="KW-1185">Reference proteome</keyword>
<dbReference type="InterPro" id="IPR003721">
    <property type="entry name" value="Pantoate_ligase"/>
</dbReference>
<dbReference type="SUPFAM" id="SSF52374">
    <property type="entry name" value="Nucleotidylyl transferase"/>
    <property type="match status" value="1"/>
</dbReference>
<evidence type="ECO:0000256" key="4">
    <source>
        <dbReference type="ARBA" id="ARBA00022655"/>
    </source>
</evidence>
<comment type="caution">
    <text evidence="9">The sequence shown here is derived from an EMBL/GenBank/DDBJ whole genome shotgun (WGS) entry which is preliminary data.</text>
</comment>
<dbReference type="CDD" id="cd00560">
    <property type="entry name" value="PanC"/>
    <property type="match status" value="1"/>
</dbReference>
<gene>
    <name evidence="8" type="primary">panC</name>
    <name evidence="9" type="ORF">LY56_01345</name>
</gene>
<evidence type="ECO:0000313" key="10">
    <source>
        <dbReference type="Proteomes" id="UP000249364"/>
    </source>
</evidence>
<sequence>MQICRTKAAIRAEISAWRASGASIVLVPTMGFLHEGHLSLMRLARARAGAGGKVIASIFVNPTQFGPGEDLDSYPRDEARDFDLLRAEGVDAVFAPEVAEVYDPQAQTSVDTAELSRILIGKLRPGHFRGVATVVTKLFNIIRPDAAVFGEKDFQQLAVIRTMVRDLDMEIDIIGGPIAREADGLAMSSRNVRLSPADRAAAPVLARALDQAQDMAPTGITASRLRSHVRATLEAEPRALVQSVDIRDAATLETIAGPLTRPAVILLAAKFGQVFLIDNRVLYPAKEST</sequence>
<dbReference type="GO" id="GO:0005829">
    <property type="term" value="C:cytosol"/>
    <property type="evidence" value="ECO:0007669"/>
    <property type="project" value="TreeGrafter"/>
</dbReference>
<dbReference type="UniPathway" id="UPA00028">
    <property type="reaction ID" value="UER00005"/>
</dbReference>